<dbReference type="Proteomes" id="UP000186559">
    <property type="component" value="Plasmid pTPRO6"/>
</dbReference>
<evidence type="ECO:0000259" key="6">
    <source>
        <dbReference type="PROSITE" id="PS51898"/>
    </source>
</evidence>
<geneLocation type="plasmid" evidence="13">
    <name>pTPRO8</name>
</geneLocation>
<geneLocation type="plasmid" evidence="11">
    <name>pTPRO2</name>
</geneLocation>
<dbReference type="EMBL" id="CP014796">
    <property type="protein sequence ID" value="APX25408.1"/>
    <property type="molecule type" value="Genomic_DNA"/>
</dbReference>
<dbReference type="KEGG" id="tpro:Ga0080559_TMP1616"/>
<dbReference type="GO" id="GO:0006310">
    <property type="term" value="P:DNA recombination"/>
    <property type="evidence" value="ECO:0007669"/>
    <property type="project" value="UniProtKB-KW"/>
</dbReference>
<evidence type="ECO:0000256" key="2">
    <source>
        <dbReference type="ARBA" id="ARBA00022908"/>
    </source>
</evidence>
<geneLocation type="plasmid" evidence="14">
    <name>ptpro8</name>
</geneLocation>
<evidence type="ECO:0000313" key="11">
    <source>
        <dbReference type="EMBL" id="APX26080.1"/>
    </source>
</evidence>
<keyword evidence="11" id="KW-0614">Plasmid</keyword>
<geneLocation type="plasmid" evidence="12">
    <name>pTPRO6</name>
</geneLocation>
<evidence type="ECO:0000313" key="13">
    <source>
        <dbReference type="EMBL" id="APX26473.1"/>
    </source>
</evidence>
<keyword evidence="14" id="KW-1185">Reference proteome</keyword>
<dbReference type="KEGG" id="tpro:Ga0080559_TMP148"/>
<dbReference type="InterPro" id="IPR044068">
    <property type="entry name" value="CB"/>
</dbReference>
<dbReference type="KEGG" id="tpro:Ga0080559_TMP262"/>
<dbReference type="AlphaFoldDB" id="A0A1U7D2S2"/>
<dbReference type="Pfam" id="PF02899">
    <property type="entry name" value="Phage_int_SAM_1"/>
    <property type="match status" value="1"/>
</dbReference>
<dbReference type="EMBL" id="CP014796">
    <property type="protein sequence ID" value="APX22422.1"/>
    <property type="molecule type" value="Genomic_DNA"/>
</dbReference>
<evidence type="ECO:0000313" key="8">
    <source>
        <dbReference type="EMBL" id="APX22412.1"/>
    </source>
</evidence>
<evidence type="ECO:0000313" key="10">
    <source>
        <dbReference type="EMBL" id="APX25408.1"/>
    </source>
</evidence>
<evidence type="ECO:0000313" key="12">
    <source>
        <dbReference type="EMBL" id="APX26270.1"/>
    </source>
</evidence>
<evidence type="ECO:0000256" key="1">
    <source>
        <dbReference type="ARBA" id="ARBA00022829"/>
    </source>
</evidence>
<dbReference type="PANTHER" id="PTHR30349:SF81">
    <property type="entry name" value="TYROSINE RECOMBINASE XERC"/>
    <property type="match status" value="1"/>
</dbReference>
<dbReference type="Gene3D" id="1.10.150.130">
    <property type="match status" value="1"/>
</dbReference>
<name>A0A1U7D2S2_9RHOB</name>
<organism evidence="9 14">
    <name type="scientific">Salipiger profundus</name>
    <dbReference type="NCBI Taxonomy" id="1229727"/>
    <lineage>
        <taxon>Bacteria</taxon>
        <taxon>Pseudomonadati</taxon>
        <taxon>Pseudomonadota</taxon>
        <taxon>Alphaproteobacteria</taxon>
        <taxon>Rhodobacterales</taxon>
        <taxon>Roseobacteraceae</taxon>
        <taxon>Salipiger</taxon>
    </lineage>
</organism>
<dbReference type="GO" id="GO:0015074">
    <property type="term" value="P:DNA integration"/>
    <property type="evidence" value="ECO:0007669"/>
    <property type="project" value="UniProtKB-KW"/>
</dbReference>
<dbReference type="GO" id="GO:0003677">
    <property type="term" value="F:DNA binding"/>
    <property type="evidence" value="ECO:0007669"/>
    <property type="project" value="UniProtKB-UniRule"/>
</dbReference>
<reference evidence="9 14" key="1">
    <citation type="submission" date="2016-03" db="EMBL/GenBank/DDBJ databases">
        <title>Deep-sea bacteria in the southern Pacific.</title>
        <authorList>
            <person name="Tang K."/>
        </authorList>
    </citation>
    <scope>NUCLEOTIDE SEQUENCE [LARGE SCALE GENOMIC DNA]</scope>
    <source>
        <strain evidence="9 14">JLT2016</strain>
        <plasmid evidence="14">Plasmid ptpro2</plasmid>
        <plasmid evidence="14">Plasmid ptpro6</plasmid>
        <plasmid evidence="14">Plasmid ptpro8</plasmid>
        <plasmid evidence="11">pTPRO2</plasmid>
        <plasmid evidence="12">pTPRO6</plasmid>
        <plasmid evidence="13">pTPRO8</plasmid>
    </source>
</reference>
<dbReference type="KEGG" id="tpro:Ga0080559_TMP4612"/>
<evidence type="ECO:0000256" key="3">
    <source>
        <dbReference type="ARBA" id="ARBA00023125"/>
    </source>
</evidence>
<keyword evidence="4" id="KW-0233">DNA recombination</keyword>
<evidence type="ECO:0000259" key="7">
    <source>
        <dbReference type="PROSITE" id="PS51900"/>
    </source>
</evidence>
<dbReference type="InterPro" id="IPR050090">
    <property type="entry name" value="Tyrosine_recombinase_XerCD"/>
</dbReference>
<proteinExistence type="predicted"/>
<dbReference type="EMBL" id="CP014802">
    <property type="protein sequence ID" value="APX26270.1"/>
    <property type="molecule type" value="Genomic_DNA"/>
</dbReference>
<gene>
    <name evidence="11" type="ORF">Ga0080559_TMP148</name>
    <name evidence="8" type="ORF">Ga0080559_TMP1616</name>
    <name evidence="9" type="ORF">Ga0080559_TMP1626</name>
    <name evidence="13" type="ORF">Ga0080559_TMP262</name>
    <name evidence="10" type="ORF">Ga0080559_TMP4612</name>
    <name evidence="12" type="ORF">Ga0080559_TMP5170</name>
</gene>
<geneLocation type="plasmid" evidence="14">
    <name>ptpro2</name>
</geneLocation>
<feature type="domain" description="Tyr recombinase" evidence="6">
    <location>
        <begin position="132"/>
        <end position="317"/>
    </location>
</feature>
<evidence type="ECO:0000256" key="5">
    <source>
        <dbReference type="PROSITE-ProRule" id="PRU01248"/>
    </source>
</evidence>
<dbReference type="InterPro" id="IPR002104">
    <property type="entry name" value="Integrase_catalytic"/>
</dbReference>
<dbReference type="GO" id="GO:0007059">
    <property type="term" value="P:chromosome segregation"/>
    <property type="evidence" value="ECO:0007669"/>
    <property type="project" value="UniProtKB-KW"/>
</dbReference>
<geneLocation type="plasmid" evidence="14">
    <name>ptpro6</name>
</geneLocation>
<dbReference type="InterPro" id="IPR011010">
    <property type="entry name" value="DNA_brk_join_enz"/>
</dbReference>
<dbReference type="Proteomes" id="UP000186559">
    <property type="component" value="Plasmid pTPRO2"/>
</dbReference>
<keyword evidence="2" id="KW-0229">DNA integration</keyword>
<dbReference type="PROSITE" id="PS51898">
    <property type="entry name" value="TYR_RECOMBINASE"/>
    <property type="match status" value="1"/>
</dbReference>
<dbReference type="KEGG" id="tpro:Ga0080559_TMP5170"/>
<accession>A0A1U7D2S2</accession>
<dbReference type="EMBL" id="CP014796">
    <property type="protein sequence ID" value="APX22412.1"/>
    <property type="molecule type" value="Genomic_DNA"/>
</dbReference>
<keyword evidence="3 5" id="KW-0238">DNA-binding</keyword>
<evidence type="ECO:0000256" key="4">
    <source>
        <dbReference type="ARBA" id="ARBA00023172"/>
    </source>
</evidence>
<dbReference type="InterPro" id="IPR013762">
    <property type="entry name" value="Integrase-like_cat_sf"/>
</dbReference>
<dbReference type="EMBL" id="CP014804">
    <property type="protein sequence ID" value="APX26473.1"/>
    <property type="molecule type" value="Genomic_DNA"/>
</dbReference>
<sequence>MPRPWAGGEVMNKANPFPNLMRAFFYEWLVEQRNASVHTVRSYRDTWRLFLRFTAQRTKKTVAMITLADLTARDVAAFLRHTEQERGGTIGTRNCRLAAIRSFFNFVATRDPASVAQCAEILNIPVKRAPVSEPCYLEPAEVAAILAQPDRSTLEGMRDHTLLSFLYNSGARIQEALDLCPDMIRFESPSCVRLTGKGRKERICPLWPETVLLLKTLLERKPRAPDQRLFVNRYGEPLSASGVRFKLAGYVKAAAGTEPLLHTKHVTPHSFRHATAVHLVSAGVDVTVIRSWLGHVSLDTTNHYAKANLETKRKALDQVSLPATTVQPPSWKRDASLLAWLDTL</sequence>
<dbReference type="PANTHER" id="PTHR30349">
    <property type="entry name" value="PHAGE INTEGRASE-RELATED"/>
    <property type="match status" value="1"/>
</dbReference>
<dbReference type="STRING" id="1229727.Ga0080559_TMP1616"/>
<dbReference type="PROSITE" id="PS51900">
    <property type="entry name" value="CB"/>
    <property type="match status" value="1"/>
</dbReference>
<dbReference type="SUPFAM" id="SSF56349">
    <property type="entry name" value="DNA breaking-rejoining enzymes"/>
    <property type="match status" value="1"/>
</dbReference>
<dbReference type="KEGG" id="tpro:Ga0080559_TMP1626"/>
<evidence type="ECO:0000313" key="9">
    <source>
        <dbReference type="EMBL" id="APX22422.1"/>
    </source>
</evidence>
<keyword evidence="1" id="KW-0159">Chromosome partition</keyword>
<dbReference type="EMBL" id="CP014798">
    <property type="protein sequence ID" value="APX26080.1"/>
    <property type="molecule type" value="Genomic_DNA"/>
</dbReference>
<dbReference type="Proteomes" id="UP000186559">
    <property type="component" value="Chromosome"/>
</dbReference>
<dbReference type="Gene3D" id="1.10.443.10">
    <property type="entry name" value="Intergrase catalytic core"/>
    <property type="match status" value="1"/>
</dbReference>
<dbReference type="InterPro" id="IPR004107">
    <property type="entry name" value="Integrase_SAM-like_N"/>
</dbReference>
<dbReference type="Proteomes" id="UP000186559">
    <property type="component" value="Plasmid pTPRO8"/>
</dbReference>
<feature type="domain" description="Core-binding (CB)" evidence="7">
    <location>
        <begin position="15"/>
        <end position="108"/>
    </location>
</feature>
<dbReference type="InterPro" id="IPR010998">
    <property type="entry name" value="Integrase_recombinase_N"/>
</dbReference>
<dbReference type="Pfam" id="PF00589">
    <property type="entry name" value="Phage_integrase"/>
    <property type="match status" value="1"/>
</dbReference>
<protein>
    <submittedName>
        <fullName evidence="9">Site-specific recombinase XerD</fullName>
    </submittedName>
</protein>
<evidence type="ECO:0000313" key="14">
    <source>
        <dbReference type="Proteomes" id="UP000186559"/>
    </source>
</evidence>